<evidence type="ECO:0000256" key="5">
    <source>
        <dbReference type="ARBA" id="ARBA00022687"/>
    </source>
</evidence>
<dbReference type="OMA" id="CKAIDVP"/>
<keyword evidence="4" id="KW-0964">Secreted</keyword>
<evidence type="ECO:0000313" key="10">
    <source>
        <dbReference type="Proteomes" id="UP000261560"/>
    </source>
</evidence>
<dbReference type="STRING" id="30732.ENSOMEP00000022195"/>
<keyword evidence="7" id="KW-1015">Disulfide bond</keyword>
<dbReference type="InterPro" id="IPR006796">
    <property type="entry name" value="Dickkopf_N"/>
</dbReference>
<evidence type="ECO:0000256" key="1">
    <source>
        <dbReference type="ARBA" id="ARBA00004613"/>
    </source>
</evidence>
<keyword evidence="5" id="KW-0879">Wnt signaling pathway</keyword>
<reference evidence="9" key="2">
    <citation type="submission" date="2025-09" db="UniProtKB">
        <authorList>
            <consortium name="Ensembl"/>
        </authorList>
    </citation>
    <scope>IDENTIFICATION</scope>
</reference>
<comment type="similarity">
    <text evidence="2">Belongs to the dickkopf family.</text>
</comment>
<keyword evidence="3" id="KW-0217">Developmental protein</keyword>
<keyword evidence="6" id="KW-0732">Signal</keyword>
<evidence type="ECO:0000256" key="6">
    <source>
        <dbReference type="ARBA" id="ARBA00022729"/>
    </source>
</evidence>
<dbReference type="GO" id="GO:0039706">
    <property type="term" value="F:co-receptor binding"/>
    <property type="evidence" value="ECO:0007669"/>
    <property type="project" value="TreeGrafter"/>
</dbReference>
<dbReference type="FunFam" id="2.10.80.10:FF:000008">
    <property type="entry name" value="Dickkopf WNT-signaling pathway inhibitor 3a"/>
    <property type="match status" value="1"/>
</dbReference>
<evidence type="ECO:0000259" key="8">
    <source>
        <dbReference type="Pfam" id="PF04706"/>
    </source>
</evidence>
<feature type="domain" description="Dickkopf N-terminal cysteine-rich" evidence="8">
    <location>
        <begin position="209"/>
        <end position="258"/>
    </location>
</feature>
<accession>A0A3B3CY01</accession>
<evidence type="ECO:0000256" key="3">
    <source>
        <dbReference type="ARBA" id="ARBA00022473"/>
    </source>
</evidence>
<evidence type="ECO:0000256" key="4">
    <source>
        <dbReference type="ARBA" id="ARBA00022525"/>
    </source>
</evidence>
<dbReference type="GO" id="GO:0048019">
    <property type="term" value="F:receptor antagonist activity"/>
    <property type="evidence" value="ECO:0007669"/>
    <property type="project" value="TreeGrafter"/>
</dbReference>
<dbReference type="InterPro" id="IPR039863">
    <property type="entry name" value="DKK1-4"/>
</dbReference>
<dbReference type="CDD" id="cd23274">
    <property type="entry name" value="Dkk3_Cys2"/>
    <property type="match status" value="1"/>
</dbReference>
<keyword evidence="10" id="KW-1185">Reference proteome</keyword>
<dbReference type="Proteomes" id="UP000261560">
    <property type="component" value="Unplaced"/>
</dbReference>
<dbReference type="PaxDb" id="30732-ENSOMEP00000022195"/>
<name>A0A3B3CY01_ORYME</name>
<dbReference type="GeneTree" id="ENSGT00390000000221"/>
<evidence type="ECO:0000313" key="9">
    <source>
        <dbReference type="Ensembl" id="ENSOMEP00000022195.1"/>
    </source>
</evidence>
<dbReference type="AlphaFoldDB" id="A0A3B3CY01"/>
<dbReference type="PANTHER" id="PTHR12113">
    <property type="entry name" value="DICKKOPF3-LIKE 3"/>
    <property type="match status" value="1"/>
</dbReference>
<sequence length="367" mass="40837">MSSRCCETAVTTLLVCLLSTATPFLRRSSSSSSAFSISIIIISRSIATMMRSALLVLALTAVCSGILPEIVDSGINHIPEGRAWEERMFEGVEQPPEDPQLKPEDAAPQVGSLNPLSQHLIVYMTRRFKLKEKTTVEAYFWKSFLISSFPCPLQTNQSVRDLQDNLPLINQNDLLIDKDSMDSSADQETLNNTEEVQAGELGNNIDDGCISDDDCGKERYCFYDTHDSKCRQCKDTDESCSKDVECCGEQLCMWGQCSQNATKGKAGSTCQYQSDCSPELCCAFHKALLFPVCLAKPIERERCLDSSNHLMELLSWDVQDEGPRRHCPCVGDLHCQHLGRGSMCLKGEDSSEEDLTDSLYSEIDYIL</sequence>
<proteinExistence type="inferred from homology"/>
<evidence type="ECO:0000256" key="7">
    <source>
        <dbReference type="ARBA" id="ARBA00023157"/>
    </source>
</evidence>
<comment type="subcellular location">
    <subcellularLocation>
        <location evidence="1">Secreted</location>
    </subcellularLocation>
</comment>
<organism evidence="9 10">
    <name type="scientific">Oryzias melastigma</name>
    <name type="common">Marine medaka</name>
    <dbReference type="NCBI Taxonomy" id="30732"/>
    <lineage>
        <taxon>Eukaryota</taxon>
        <taxon>Metazoa</taxon>
        <taxon>Chordata</taxon>
        <taxon>Craniata</taxon>
        <taxon>Vertebrata</taxon>
        <taxon>Euteleostomi</taxon>
        <taxon>Actinopterygii</taxon>
        <taxon>Neopterygii</taxon>
        <taxon>Teleostei</taxon>
        <taxon>Neoteleostei</taxon>
        <taxon>Acanthomorphata</taxon>
        <taxon>Ovalentaria</taxon>
        <taxon>Atherinomorphae</taxon>
        <taxon>Beloniformes</taxon>
        <taxon>Adrianichthyidae</taxon>
        <taxon>Oryziinae</taxon>
        <taxon>Oryzias</taxon>
    </lineage>
</organism>
<reference evidence="9" key="1">
    <citation type="submission" date="2025-08" db="UniProtKB">
        <authorList>
            <consortium name="Ensembl"/>
        </authorList>
    </citation>
    <scope>IDENTIFICATION</scope>
</reference>
<dbReference type="GO" id="GO:0090090">
    <property type="term" value="P:negative regulation of canonical Wnt signaling pathway"/>
    <property type="evidence" value="ECO:0007669"/>
    <property type="project" value="TreeGrafter"/>
</dbReference>
<dbReference type="PANTHER" id="PTHR12113:SF8">
    <property type="entry name" value="DICKKOPF-RELATED PROTEIN 3"/>
    <property type="match status" value="1"/>
</dbReference>
<evidence type="ECO:0000256" key="2">
    <source>
        <dbReference type="ARBA" id="ARBA00010842"/>
    </source>
</evidence>
<protein>
    <submittedName>
        <fullName evidence="9">Dickkopf WNT signaling pathway inhibitor 3a</fullName>
    </submittedName>
</protein>
<dbReference type="Ensembl" id="ENSOMET00000015373.1">
    <property type="protein sequence ID" value="ENSOMEP00000022195.1"/>
    <property type="gene ID" value="ENSOMEG00000001616.1"/>
</dbReference>
<dbReference type="GO" id="GO:0005615">
    <property type="term" value="C:extracellular space"/>
    <property type="evidence" value="ECO:0007669"/>
    <property type="project" value="TreeGrafter"/>
</dbReference>
<dbReference type="GO" id="GO:0016055">
    <property type="term" value="P:Wnt signaling pathway"/>
    <property type="evidence" value="ECO:0007669"/>
    <property type="project" value="UniProtKB-KW"/>
</dbReference>
<dbReference type="Pfam" id="PF04706">
    <property type="entry name" value="Dickkopf_N"/>
    <property type="match status" value="1"/>
</dbReference>
<dbReference type="InterPro" id="IPR047300">
    <property type="entry name" value="Dkk3_Cys2"/>
</dbReference>
<dbReference type="Gene3D" id="2.10.80.10">
    <property type="entry name" value="Lipase, subunit A"/>
    <property type="match status" value="1"/>
</dbReference>